<organism evidence="2">
    <name type="scientific">Streptomyces haneummycinicus</name>
    <dbReference type="NCBI Taxonomy" id="3074435"/>
    <lineage>
        <taxon>Bacteria</taxon>
        <taxon>Bacillati</taxon>
        <taxon>Actinomycetota</taxon>
        <taxon>Actinomycetes</taxon>
        <taxon>Kitasatosporales</taxon>
        <taxon>Streptomycetaceae</taxon>
        <taxon>Streptomyces</taxon>
    </lineage>
</organism>
<evidence type="ECO:0000256" key="1">
    <source>
        <dbReference type="SAM" id="MobiDB-lite"/>
    </source>
</evidence>
<dbReference type="EMBL" id="AP035768">
    <property type="protein sequence ID" value="BFO18232.1"/>
    <property type="molecule type" value="Genomic_DNA"/>
</dbReference>
<accession>A0AAT9HL17</accession>
<name>A0AAT9HL17_9ACTN</name>
<reference evidence="2" key="2">
    <citation type="submission" date="2024-07" db="EMBL/GenBank/DDBJ databases">
        <title>Streptomyces haneummycinica sp. nov., a new antibiotic-producing actinobacterium isolated from marine sediment.</title>
        <authorList>
            <person name="Uemura M."/>
            <person name="Hamada M."/>
            <person name="Hirano S."/>
            <person name="Kobayashi K."/>
            <person name="Ohshiro T."/>
            <person name="Kobayashi T."/>
            <person name="Terahara T."/>
        </authorList>
    </citation>
    <scope>NUCLEOTIDE SEQUENCE</scope>
    <source>
        <strain evidence="2">KM77-8</strain>
    </source>
</reference>
<proteinExistence type="predicted"/>
<reference evidence="2" key="1">
    <citation type="submission" date="2024-06" db="EMBL/GenBank/DDBJ databases">
        <authorList>
            <consortium name="consrtm"/>
            <person name="Uemura M."/>
            <person name="Terahara T."/>
        </authorList>
    </citation>
    <scope>NUCLEOTIDE SEQUENCE</scope>
    <source>
        <strain evidence="2">KM77-8</strain>
    </source>
</reference>
<evidence type="ECO:0000313" key="2">
    <source>
        <dbReference type="EMBL" id="BFO18232.1"/>
    </source>
</evidence>
<dbReference type="AlphaFoldDB" id="A0AAT9HL17"/>
<gene>
    <name evidence="2" type="ORF">SHKM778_46200</name>
</gene>
<sequence>MRGVPAAYRPAGGEGWQGGDRDQAQVRMSAAAPAGEVGNDGVSETQFGQEYGGVPVGDSGVEDRPDR</sequence>
<protein>
    <submittedName>
        <fullName evidence="2">Uncharacterized protein</fullName>
    </submittedName>
</protein>
<feature type="region of interest" description="Disordered" evidence="1">
    <location>
        <begin position="1"/>
        <end position="67"/>
    </location>
</feature>